<dbReference type="Gene3D" id="2.30.39.10">
    <property type="entry name" value="Alpha-1-antitrypsin, domain 1"/>
    <property type="match status" value="1"/>
</dbReference>
<dbReference type="SMART" id="SM00093">
    <property type="entry name" value="SERPIN"/>
    <property type="match status" value="1"/>
</dbReference>
<evidence type="ECO:0000313" key="4">
    <source>
        <dbReference type="EMBL" id="KAG9391166.1"/>
    </source>
</evidence>
<dbReference type="InterPro" id="IPR000215">
    <property type="entry name" value="Serpin_fam"/>
</dbReference>
<accession>A0A8J6E009</accession>
<dbReference type="InterPro" id="IPR042185">
    <property type="entry name" value="Serpin_sf_2"/>
</dbReference>
<reference evidence="4" key="1">
    <citation type="submission" date="2021-05" db="EMBL/GenBank/DDBJ databases">
        <title>A free-living protist that lacks canonical eukaryotic 1 DNA replication and segregation systems.</title>
        <authorList>
            <person name="Salas-Leiva D.E."/>
            <person name="Tromer E.C."/>
            <person name="Curtis B.A."/>
            <person name="Jerlstrom-Hultqvist J."/>
            <person name="Kolisko M."/>
            <person name="Yi Z."/>
            <person name="Salas-Leiva J.S."/>
            <person name="Gallot-Lavallee L."/>
            <person name="Kops G.J.P.L."/>
            <person name="Archibald J.M."/>
            <person name="Simpson A.G.B."/>
            <person name="Roger A.J."/>
        </authorList>
    </citation>
    <scope>NUCLEOTIDE SEQUENCE</scope>
    <source>
        <strain evidence="4">BICM</strain>
    </source>
</reference>
<gene>
    <name evidence="4" type="ORF">J8273_7440</name>
</gene>
<dbReference type="EMBL" id="JAHDYR010000062">
    <property type="protein sequence ID" value="KAG9391166.1"/>
    <property type="molecule type" value="Genomic_DNA"/>
</dbReference>
<dbReference type="InterPro" id="IPR023796">
    <property type="entry name" value="Serpin_dom"/>
</dbReference>
<keyword evidence="5" id="KW-1185">Reference proteome</keyword>
<feature type="domain" description="Serpin" evidence="3">
    <location>
        <begin position="37"/>
        <end position="357"/>
    </location>
</feature>
<dbReference type="Gene3D" id="3.30.497.10">
    <property type="entry name" value="Antithrombin, subunit I, domain 2"/>
    <property type="match status" value="1"/>
</dbReference>
<dbReference type="AlphaFoldDB" id="A0A8J6E009"/>
<name>A0A8J6E009_9EUKA</name>
<dbReference type="InterPro" id="IPR042178">
    <property type="entry name" value="Serpin_sf_1"/>
</dbReference>
<organism evidence="4 5">
    <name type="scientific">Carpediemonas membranifera</name>
    <dbReference type="NCBI Taxonomy" id="201153"/>
    <lineage>
        <taxon>Eukaryota</taxon>
        <taxon>Metamonada</taxon>
        <taxon>Carpediemonas-like organisms</taxon>
        <taxon>Carpediemonas</taxon>
    </lineage>
</organism>
<dbReference type="Pfam" id="PF00079">
    <property type="entry name" value="Serpin"/>
    <property type="match status" value="1"/>
</dbReference>
<protein>
    <submittedName>
        <fullName evidence="4">Serpin (Serine protease inhibitor)</fullName>
    </submittedName>
</protein>
<comment type="similarity">
    <text evidence="1 2">Belongs to the serpin family.</text>
</comment>
<dbReference type="InterPro" id="IPR036186">
    <property type="entry name" value="Serpin_sf"/>
</dbReference>
<dbReference type="OrthoDB" id="671595at2759"/>
<sequence>MCEISGINRLQGQLNQYAFSPTSSSCTSGLSLLYTLLLLFTSVEETSPVYLNLSEVLNFNELSLEAFKSLLKNLGDAELQTSASAFLRAYNNRDPAIEAIQQTYLHSHTRPLTTASAINQWASEHTNGTITEILTGELSRGTEAVLISALYFKAKWQHEFDPTMTAAMPFTLLDGAEKDVPTMNMPRTSRAVWNSAVSTGFVNEYAGSADGLIALFSLPKESGEAGLRASLAELTTRFPERGTHSTSINLSLPKFAIDSSMPLDAFLQQLGLGAMYQTFQFAAETSKPFVSVGTVLQGTHLVVDEQGTEASAVTAMVVRRSYDPTLYTDLAFDRPFAFALVEKATGTRIVTAAIVDPLAVE</sequence>
<dbReference type="GO" id="GO:0004867">
    <property type="term" value="F:serine-type endopeptidase inhibitor activity"/>
    <property type="evidence" value="ECO:0007669"/>
    <property type="project" value="InterPro"/>
</dbReference>
<evidence type="ECO:0000256" key="2">
    <source>
        <dbReference type="RuleBase" id="RU000411"/>
    </source>
</evidence>
<dbReference type="SUPFAM" id="SSF56574">
    <property type="entry name" value="Serpins"/>
    <property type="match status" value="1"/>
</dbReference>
<dbReference type="GO" id="GO:0005615">
    <property type="term" value="C:extracellular space"/>
    <property type="evidence" value="ECO:0007669"/>
    <property type="project" value="InterPro"/>
</dbReference>
<evidence type="ECO:0000256" key="1">
    <source>
        <dbReference type="ARBA" id="ARBA00009500"/>
    </source>
</evidence>
<evidence type="ECO:0000259" key="3">
    <source>
        <dbReference type="SMART" id="SM00093"/>
    </source>
</evidence>
<comment type="caution">
    <text evidence="4">The sequence shown here is derived from an EMBL/GenBank/DDBJ whole genome shotgun (WGS) entry which is preliminary data.</text>
</comment>
<dbReference type="PANTHER" id="PTHR11461">
    <property type="entry name" value="SERINE PROTEASE INHIBITOR, SERPIN"/>
    <property type="match status" value="1"/>
</dbReference>
<dbReference type="Proteomes" id="UP000717585">
    <property type="component" value="Unassembled WGS sequence"/>
</dbReference>
<proteinExistence type="inferred from homology"/>
<evidence type="ECO:0000313" key="5">
    <source>
        <dbReference type="Proteomes" id="UP000717585"/>
    </source>
</evidence>
<dbReference type="CDD" id="cd00172">
    <property type="entry name" value="serpin"/>
    <property type="match status" value="1"/>
</dbReference>
<dbReference type="PANTHER" id="PTHR11461:SF211">
    <property type="entry name" value="GH10112P-RELATED"/>
    <property type="match status" value="1"/>
</dbReference>